<feature type="transmembrane region" description="Helical" evidence="1">
    <location>
        <begin position="45"/>
        <end position="62"/>
    </location>
</feature>
<dbReference type="EMBL" id="JAHOEP010000005">
    <property type="protein sequence ID" value="MBV3407301.1"/>
    <property type="molecule type" value="Genomic_DNA"/>
</dbReference>
<feature type="domain" description="YdbS-like PH" evidence="2">
    <location>
        <begin position="70"/>
        <end position="133"/>
    </location>
</feature>
<dbReference type="AlphaFoldDB" id="A0AAW4N9N7"/>
<organism evidence="3 4">
    <name type="scientific">Segatella copri</name>
    <dbReference type="NCBI Taxonomy" id="165179"/>
    <lineage>
        <taxon>Bacteria</taxon>
        <taxon>Pseudomonadati</taxon>
        <taxon>Bacteroidota</taxon>
        <taxon>Bacteroidia</taxon>
        <taxon>Bacteroidales</taxon>
        <taxon>Prevotellaceae</taxon>
        <taxon>Segatella</taxon>
    </lineage>
</organism>
<evidence type="ECO:0000313" key="4">
    <source>
        <dbReference type="Proteomes" id="UP001196316"/>
    </source>
</evidence>
<gene>
    <name evidence="3" type="ORF">KSW80_02570</name>
</gene>
<feature type="transmembrane region" description="Helical" evidence="1">
    <location>
        <begin position="12"/>
        <end position="33"/>
    </location>
</feature>
<keyword evidence="1" id="KW-0472">Membrane</keyword>
<keyword evidence="1" id="KW-1133">Transmembrane helix</keyword>
<dbReference type="Proteomes" id="UP001196316">
    <property type="component" value="Unassembled WGS sequence"/>
</dbReference>
<dbReference type="Pfam" id="PF03703">
    <property type="entry name" value="bPH_2"/>
    <property type="match status" value="1"/>
</dbReference>
<accession>A0AAW4N9N7</accession>
<name>A0AAW4N9N7_9BACT</name>
<comment type="caution">
    <text evidence="3">The sequence shown here is derived from an EMBL/GenBank/DDBJ whole genome shotgun (WGS) entry which is preliminary data.</text>
</comment>
<proteinExistence type="predicted"/>
<dbReference type="RefSeq" id="WP_217326118.1">
    <property type="nucleotide sequence ID" value="NZ_JAHOEK010000005.1"/>
</dbReference>
<sequence length="164" mass="19213">MGLTYKTIRIHPSGLQFLVTDGVTIVLTLFVLALAGYDGLMPRSWASYALGVGVFLILYLFYRYVYVTRMVFVITEEQLKYEHGVFTTERGFIELYRIVDYSEHRSFFQLLLGLKTITLYSGDRTTPSIDLIGIWNDMDLVDCIRERVEYNKRRRNIHEFTNTK</sequence>
<evidence type="ECO:0000256" key="1">
    <source>
        <dbReference type="SAM" id="Phobius"/>
    </source>
</evidence>
<reference evidence="3" key="1">
    <citation type="submission" date="2021-06" db="EMBL/GenBank/DDBJ databases">
        <title>Collection of gut derived symbiotic bacterial strains cultured from healthy donors.</title>
        <authorList>
            <person name="Lin H."/>
            <person name="Littmann E."/>
            <person name="Pamer E.G."/>
        </authorList>
    </citation>
    <scope>NUCLEOTIDE SEQUENCE</scope>
    <source>
        <strain evidence="3">MSK.21.60</strain>
    </source>
</reference>
<keyword evidence="1" id="KW-0812">Transmembrane</keyword>
<dbReference type="InterPro" id="IPR005182">
    <property type="entry name" value="YdbS-like_PH"/>
</dbReference>
<evidence type="ECO:0000313" key="3">
    <source>
        <dbReference type="EMBL" id="MBV3407301.1"/>
    </source>
</evidence>
<protein>
    <submittedName>
        <fullName evidence="3">PH domain-containing protein</fullName>
    </submittedName>
</protein>
<evidence type="ECO:0000259" key="2">
    <source>
        <dbReference type="Pfam" id="PF03703"/>
    </source>
</evidence>